<reference evidence="4 5" key="1">
    <citation type="journal article" date="2011" name="EMBO J.">
        <title>Structural diversity of bacterial flagellar motors.</title>
        <authorList>
            <person name="Chen S."/>
            <person name="Beeby M."/>
            <person name="Murphy G.E."/>
            <person name="Leadbetter J.R."/>
            <person name="Hendrixson D.R."/>
            <person name="Briegel A."/>
            <person name="Li Z."/>
            <person name="Shi J."/>
            <person name="Tocheva E.I."/>
            <person name="Muller A."/>
            <person name="Dobro M.J."/>
            <person name="Jensen G.J."/>
        </authorList>
    </citation>
    <scope>NUCLEOTIDE SEQUENCE [LARGE SCALE GENOMIC DNA]</scope>
    <source>
        <strain evidence="4 5">ATCC 19624</strain>
    </source>
</reference>
<keyword evidence="3" id="KW-0963">Cytoplasm</keyword>
<name>F3KQH0_9BURK</name>
<comment type="function">
    <text evidence="3">Required for maturation of urease via the functional incorporation of the urease nickel metallocenter.</text>
</comment>
<evidence type="ECO:0000256" key="3">
    <source>
        <dbReference type="HAMAP-Rule" id="MF_01384"/>
    </source>
</evidence>
<dbReference type="InterPro" id="IPR002669">
    <property type="entry name" value="UreD"/>
</dbReference>
<evidence type="ECO:0000313" key="4">
    <source>
        <dbReference type="EMBL" id="EGI77953.1"/>
    </source>
</evidence>
<proteinExistence type="inferred from homology"/>
<dbReference type="Pfam" id="PF01774">
    <property type="entry name" value="UreD"/>
    <property type="match status" value="1"/>
</dbReference>
<comment type="subunit">
    <text evidence="3">UreD, UreF and UreG form a complex that acts as a GTP-hydrolysis-dependent molecular chaperone, activating the urease apoprotein by helping to assemble the nickel containing metallocenter of UreC. The UreE protein probably delivers the nickel.</text>
</comment>
<dbReference type="PANTHER" id="PTHR33643">
    <property type="entry name" value="UREASE ACCESSORY PROTEIN D"/>
    <property type="match status" value="1"/>
</dbReference>
<accession>F3KQH0</accession>
<keyword evidence="5" id="KW-1185">Reference proteome</keyword>
<sequence>MSWHAALRLDYTLHNGRSVAHFRHDGPLRILQSLYPEGGSICHNVMVHPPGGLVGGDTLDIQLSVAAGAHGLVTTPGATRFYRSTGDSASQQVHARVEDGARLEWLPLEALAYPQCLAHNQAVFDLAPGAELIGWDVTALGLPAAGQTFSQGRFSQHLEIQGVSGLGDEVRTPVWLEQGRIDATDTRLMDGPLGLAGHRCLGTLFFAAGTAIARERREAALDAVRTVLEPLRPGPAADGAALPLVAGATSPHPQVLTVRVLSPLVEPALDLLKRLRGILRRELWQLDATPPRTWAL</sequence>
<organism evidence="4 5">
    <name type="scientific">Hylemonella gracilis ATCC 19624</name>
    <dbReference type="NCBI Taxonomy" id="887062"/>
    <lineage>
        <taxon>Bacteria</taxon>
        <taxon>Pseudomonadati</taxon>
        <taxon>Pseudomonadota</taxon>
        <taxon>Betaproteobacteria</taxon>
        <taxon>Burkholderiales</taxon>
        <taxon>Comamonadaceae</taxon>
        <taxon>Hylemonella</taxon>
    </lineage>
</organism>
<dbReference type="STRING" id="887062.HGR_03447"/>
<dbReference type="AlphaFoldDB" id="F3KQH0"/>
<dbReference type="PANTHER" id="PTHR33643:SF1">
    <property type="entry name" value="UREASE ACCESSORY PROTEIN D"/>
    <property type="match status" value="1"/>
</dbReference>
<dbReference type="RefSeq" id="WP_006296668.1">
    <property type="nucleotide sequence ID" value="NZ_AEGR01000039.1"/>
</dbReference>
<dbReference type="eggNOG" id="COG0829">
    <property type="taxonomic scope" value="Bacteria"/>
</dbReference>
<evidence type="ECO:0000256" key="1">
    <source>
        <dbReference type="ARBA" id="ARBA00007177"/>
    </source>
</evidence>
<comment type="subcellular location">
    <subcellularLocation>
        <location evidence="3">Cytoplasm</location>
    </subcellularLocation>
</comment>
<dbReference type="OrthoDB" id="9798842at2"/>
<dbReference type="EMBL" id="AEGR01000039">
    <property type="protein sequence ID" value="EGI77953.1"/>
    <property type="molecule type" value="Genomic_DNA"/>
</dbReference>
<dbReference type="Proteomes" id="UP000016368">
    <property type="component" value="Unassembled WGS sequence"/>
</dbReference>
<evidence type="ECO:0000313" key="5">
    <source>
        <dbReference type="Proteomes" id="UP000016368"/>
    </source>
</evidence>
<gene>
    <name evidence="3" type="primary">ureD</name>
    <name evidence="4" type="ORF">HGR_03447</name>
</gene>
<dbReference type="HAMAP" id="MF_01384">
    <property type="entry name" value="UreD"/>
    <property type="match status" value="1"/>
</dbReference>
<keyword evidence="3" id="KW-0996">Nickel insertion</keyword>
<keyword evidence="2 3" id="KW-0143">Chaperone</keyword>
<protein>
    <recommendedName>
        <fullName evidence="3">Urease accessory protein UreD</fullName>
    </recommendedName>
</protein>
<dbReference type="GO" id="GO:0005737">
    <property type="term" value="C:cytoplasm"/>
    <property type="evidence" value="ECO:0007669"/>
    <property type="project" value="UniProtKB-SubCell"/>
</dbReference>
<comment type="similarity">
    <text evidence="1 3">Belongs to the UreD family.</text>
</comment>
<evidence type="ECO:0000256" key="2">
    <source>
        <dbReference type="ARBA" id="ARBA00023186"/>
    </source>
</evidence>
<comment type="caution">
    <text evidence="4">The sequence shown here is derived from an EMBL/GenBank/DDBJ whole genome shotgun (WGS) entry which is preliminary data.</text>
</comment>
<dbReference type="GO" id="GO:0016151">
    <property type="term" value="F:nickel cation binding"/>
    <property type="evidence" value="ECO:0007669"/>
    <property type="project" value="UniProtKB-UniRule"/>
</dbReference>